<evidence type="ECO:0000313" key="1">
    <source>
        <dbReference type="EMBL" id="ASF81469.1"/>
    </source>
</evidence>
<gene>
    <name evidence="1" type="ORF">KP64477b_00141</name>
</gene>
<geneLocation type="plasmid" evidence="1">
    <name>pKP64477b</name>
</geneLocation>
<protein>
    <submittedName>
        <fullName evidence="1">Uncharacterized protein</fullName>
    </submittedName>
</protein>
<dbReference type="RefSeq" id="WP_004026442.1">
    <property type="nucleotide sequence ID" value="NZ_MW013146.1"/>
</dbReference>
<proteinExistence type="predicted"/>
<name>A0A218N5J4_KLEPN</name>
<dbReference type="AlphaFoldDB" id="A0A218N5J4"/>
<dbReference type="EMBL" id="MF150122">
    <property type="protein sequence ID" value="ASF81469.1"/>
    <property type="molecule type" value="Genomic_DNA"/>
</dbReference>
<accession>A0A218N5J4</accession>
<keyword evidence="1" id="KW-0614">Plasmid</keyword>
<reference evidence="1" key="1">
    <citation type="submission" date="2017-05" db="EMBL/GenBank/DDBJ databases">
        <authorList>
            <person name="Song R."/>
            <person name="Chenine A.L."/>
            <person name="Ruprecht R.M."/>
        </authorList>
    </citation>
    <scope>NUCLEOTIDE SEQUENCE</scope>
    <source>
        <strain evidence="1">A64477</strain>
        <plasmid evidence="1">pKP64477b</plasmid>
    </source>
</reference>
<sequence length="45" mass="5082">MSLENGSFKDKRSYESYGSGLRFRTARGAEDSKRYLAMFSEPTGP</sequence>
<organism evidence="1">
    <name type="scientific">Klebsiella pneumoniae</name>
    <dbReference type="NCBI Taxonomy" id="573"/>
    <lineage>
        <taxon>Bacteria</taxon>
        <taxon>Pseudomonadati</taxon>
        <taxon>Pseudomonadota</taxon>
        <taxon>Gammaproteobacteria</taxon>
        <taxon>Enterobacterales</taxon>
        <taxon>Enterobacteriaceae</taxon>
        <taxon>Klebsiella/Raoultella group</taxon>
        <taxon>Klebsiella</taxon>
        <taxon>Klebsiella pneumoniae complex</taxon>
    </lineage>
</organism>